<organism evidence="2 3">
    <name type="scientific">Caerostris extrusa</name>
    <name type="common">Bark spider</name>
    <name type="synonym">Caerostris bankana</name>
    <dbReference type="NCBI Taxonomy" id="172846"/>
    <lineage>
        <taxon>Eukaryota</taxon>
        <taxon>Metazoa</taxon>
        <taxon>Ecdysozoa</taxon>
        <taxon>Arthropoda</taxon>
        <taxon>Chelicerata</taxon>
        <taxon>Arachnida</taxon>
        <taxon>Araneae</taxon>
        <taxon>Araneomorphae</taxon>
        <taxon>Entelegynae</taxon>
        <taxon>Araneoidea</taxon>
        <taxon>Araneidae</taxon>
        <taxon>Caerostris</taxon>
    </lineage>
</organism>
<evidence type="ECO:0000256" key="1">
    <source>
        <dbReference type="SAM" id="MobiDB-lite"/>
    </source>
</evidence>
<reference evidence="2 3" key="1">
    <citation type="submission" date="2021-06" db="EMBL/GenBank/DDBJ databases">
        <title>Caerostris extrusa draft genome.</title>
        <authorList>
            <person name="Kono N."/>
            <person name="Arakawa K."/>
        </authorList>
    </citation>
    <scope>NUCLEOTIDE SEQUENCE [LARGE SCALE GENOMIC DNA]</scope>
</reference>
<dbReference type="EMBL" id="BPLR01008732">
    <property type="protein sequence ID" value="GIY26791.1"/>
    <property type="molecule type" value="Genomic_DNA"/>
</dbReference>
<keyword evidence="3" id="KW-1185">Reference proteome</keyword>
<name>A0AAV4S0U0_CAEEX</name>
<evidence type="ECO:0000313" key="2">
    <source>
        <dbReference type="EMBL" id="GIY26791.1"/>
    </source>
</evidence>
<dbReference type="Proteomes" id="UP001054945">
    <property type="component" value="Unassembled WGS sequence"/>
</dbReference>
<gene>
    <name evidence="2" type="ORF">CEXT_784801</name>
</gene>
<accession>A0AAV4S0U0</accession>
<feature type="region of interest" description="Disordered" evidence="1">
    <location>
        <begin position="68"/>
        <end position="89"/>
    </location>
</feature>
<protein>
    <submittedName>
        <fullName evidence="2">Uncharacterized protein</fullName>
    </submittedName>
</protein>
<proteinExistence type="predicted"/>
<sequence length="89" mass="10209">MLRNPIPLPRILPHGGDKQNKLKAQRVFTSIPNFAVSLNPLFIQLLRAFLKFPRYHCYEIRVRWFSSTSVRDDSSSRLSGSDFLQGACS</sequence>
<evidence type="ECO:0000313" key="3">
    <source>
        <dbReference type="Proteomes" id="UP001054945"/>
    </source>
</evidence>
<dbReference type="AlphaFoldDB" id="A0AAV4S0U0"/>
<comment type="caution">
    <text evidence="2">The sequence shown here is derived from an EMBL/GenBank/DDBJ whole genome shotgun (WGS) entry which is preliminary data.</text>
</comment>